<reference evidence="1 2" key="1">
    <citation type="journal article" date="2017" name="Int. J. Syst. Evol. Microbiol.">
        <title>Ramlibacter monticola sp. nov., isolated from forest soil.</title>
        <authorList>
            <person name="Chaudhary D.K."/>
            <person name="Kim J."/>
        </authorList>
    </citation>
    <scope>NUCLEOTIDE SEQUENCE [LARGE SCALE GENOMIC DNA]</scope>
    <source>
        <strain evidence="1 2">KACC 19175</strain>
    </source>
</reference>
<evidence type="ECO:0000313" key="2">
    <source>
        <dbReference type="Proteomes" id="UP000599109"/>
    </source>
</evidence>
<protein>
    <submittedName>
        <fullName evidence="1">DUF1810 domain-containing protein</fullName>
    </submittedName>
</protein>
<dbReference type="AlphaFoldDB" id="A0A936YYV7"/>
<accession>A0A936YYV7</accession>
<dbReference type="InterPro" id="IPR036287">
    <property type="entry name" value="Rv1873-like_sf"/>
</dbReference>
<dbReference type="Pfam" id="PF08837">
    <property type="entry name" value="DUF1810"/>
    <property type="match status" value="1"/>
</dbReference>
<dbReference type="EMBL" id="JAEQNE010000001">
    <property type="protein sequence ID" value="MBL0390427.1"/>
    <property type="molecule type" value="Genomic_DNA"/>
</dbReference>
<dbReference type="Proteomes" id="UP000599109">
    <property type="component" value="Unassembled WGS sequence"/>
</dbReference>
<organism evidence="1 2">
    <name type="scientific">Ramlibacter monticola</name>
    <dbReference type="NCBI Taxonomy" id="1926872"/>
    <lineage>
        <taxon>Bacteria</taxon>
        <taxon>Pseudomonadati</taxon>
        <taxon>Pseudomonadota</taxon>
        <taxon>Betaproteobacteria</taxon>
        <taxon>Burkholderiales</taxon>
        <taxon>Comamonadaceae</taxon>
        <taxon>Ramlibacter</taxon>
    </lineage>
</organism>
<sequence length="140" mass="15583">MDDPHDLERFVAAQAPVIDAVRDELRAGRKRSHWMWFVFPQLKGLGASSMAQRYGIASLDEARAYLAHAVLGPRLRECCALMLAVPAKDAHEILGSPDDLKFRSCLTLFSLAAPQEAVFRQALQRFYEGEPDPRTVALCG</sequence>
<dbReference type="InterPro" id="IPR014937">
    <property type="entry name" value="DUF1810"/>
</dbReference>
<comment type="caution">
    <text evidence="1">The sequence shown here is derived from an EMBL/GenBank/DDBJ whole genome shotgun (WGS) entry which is preliminary data.</text>
</comment>
<dbReference type="Gene3D" id="1.25.40.380">
    <property type="entry name" value="Protein of unknown function DUF1810"/>
    <property type="match status" value="1"/>
</dbReference>
<gene>
    <name evidence="1" type="ORF">JJ685_04660</name>
</gene>
<dbReference type="PIRSF" id="PIRSF008546">
    <property type="entry name" value="UCP008546"/>
    <property type="match status" value="1"/>
</dbReference>
<dbReference type="SUPFAM" id="SSF140736">
    <property type="entry name" value="Rv1873-like"/>
    <property type="match status" value="1"/>
</dbReference>
<dbReference type="RefSeq" id="WP_201673029.1">
    <property type="nucleotide sequence ID" value="NZ_JAEQNE010000001.1"/>
</dbReference>
<evidence type="ECO:0000313" key="1">
    <source>
        <dbReference type="EMBL" id="MBL0390427.1"/>
    </source>
</evidence>
<keyword evidence="2" id="KW-1185">Reference proteome</keyword>
<proteinExistence type="predicted"/>
<name>A0A936YYV7_9BURK</name>